<sequence>MPTMPGPDKDGQPLPADQTEAKSGHGWEDGEQEPEFKPLTREQAHQWRAGQPELSVWRLVGVQVLVGAMSGLLVWLFLRQMSLALSVLYGAASVFIPTALMAYGLTSSALSRLMPGHSRATFAGFLLWEGVKVLLVVAMLWSAPALVPDLSWLGLLAGLVLTLKVYWFGLWFQTRRPH</sequence>
<feature type="region of interest" description="Disordered" evidence="6">
    <location>
        <begin position="1"/>
        <end position="36"/>
    </location>
</feature>
<dbReference type="EMBL" id="CP037867">
    <property type="protein sequence ID" value="QBM26470.1"/>
    <property type="molecule type" value="Genomic_DNA"/>
</dbReference>
<keyword evidence="3 7" id="KW-0812">Transmembrane</keyword>
<evidence type="ECO:0000313" key="8">
    <source>
        <dbReference type="EMBL" id="QBM26470.1"/>
    </source>
</evidence>
<organism evidence="8 9">
    <name type="scientific">Hydrogenophaga pseudoflava</name>
    <name type="common">Pseudomonas carboxydoflava</name>
    <dbReference type="NCBI Taxonomy" id="47421"/>
    <lineage>
        <taxon>Bacteria</taxon>
        <taxon>Pseudomonadati</taxon>
        <taxon>Pseudomonadota</taxon>
        <taxon>Betaproteobacteria</taxon>
        <taxon>Burkholderiales</taxon>
        <taxon>Comamonadaceae</taxon>
        <taxon>Hydrogenophaga</taxon>
    </lineage>
</organism>
<evidence type="ECO:0000256" key="5">
    <source>
        <dbReference type="ARBA" id="ARBA00023136"/>
    </source>
</evidence>
<dbReference type="GO" id="GO:0005886">
    <property type="term" value="C:plasma membrane"/>
    <property type="evidence" value="ECO:0007669"/>
    <property type="project" value="UniProtKB-SubCell"/>
</dbReference>
<feature type="compositionally biased region" description="Basic and acidic residues" evidence="6">
    <location>
        <begin position="19"/>
        <end position="36"/>
    </location>
</feature>
<evidence type="ECO:0000256" key="4">
    <source>
        <dbReference type="ARBA" id="ARBA00022989"/>
    </source>
</evidence>
<dbReference type="InterPro" id="IPR005598">
    <property type="entry name" value="ATP_synth_I"/>
</dbReference>
<evidence type="ECO:0000256" key="7">
    <source>
        <dbReference type="SAM" id="Phobius"/>
    </source>
</evidence>
<comment type="subcellular location">
    <subcellularLocation>
        <location evidence="1">Cell membrane</location>
        <topology evidence="1">Multi-pass membrane protein</topology>
    </subcellularLocation>
</comment>
<dbReference type="Proteomes" id="UP000293912">
    <property type="component" value="Chromosome"/>
</dbReference>
<dbReference type="Pfam" id="PF03899">
    <property type="entry name" value="ATP-synt_I"/>
    <property type="match status" value="1"/>
</dbReference>
<evidence type="ECO:0000256" key="1">
    <source>
        <dbReference type="ARBA" id="ARBA00004651"/>
    </source>
</evidence>
<name>A0A4P6WT27_HYDPS</name>
<keyword evidence="4 7" id="KW-1133">Transmembrane helix</keyword>
<keyword evidence="5 7" id="KW-0472">Membrane</keyword>
<keyword evidence="9" id="KW-1185">Reference proteome</keyword>
<evidence type="ECO:0000313" key="9">
    <source>
        <dbReference type="Proteomes" id="UP000293912"/>
    </source>
</evidence>
<gene>
    <name evidence="8" type="ORF">HPF_02175</name>
</gene>
<evidence type="ECO:0000256" key="2">
    <source>
        <dbReference type="ARBA" id="ARBA00022475"/>
    </source>
</evidence>
<feature type="transmembrane region" description="Helical" evidence="7">
    <location>
        <begin position="150"/>
        <end position="172"/>
    </location>
</feature>
<reference evidence="8 9" key="1">
    <citation type="submission" date="2019-03" db="EMBL/GenBank/DDBJ databases">
        <authorList>
            <person name="Sebastian G."/>
            <person name="Baumann P."/>
            <person name="Ruckert C."/>
            <person name="Kalinowski J."/>
            <person name="Nebel B."/>
            <person name="Takors R."/>
            <person name="Blombach B."/>
        </authorList>
    </citation>
    <scope>NUCLEOTIDE SEQUENCE [LARGE SCALE GENOMIC DNA]</scope>
    <source>
        <strain evidence="8 9">DSM 1084</strain>
    </source>
</reference>
<protein>
    <submittedName>
        <fullName evidence="8">ATP synthase I chain</fullName>
    </submittedName>
</protein>
<proteinExistence type="predicted"/>
<evidence type="ECO:0000256" key="3">
    <source>
        <dbReference type="ARBA" id="ARBA00022692"/>
    </source>
</evidence>
<keyword evidence="2" id="KW-1003">Cell membrane</keyword>
<dbReference type="KEGG" id="hpse:HPF_02175"/>
<dbReference type="RefSeq" id="WP_243721663.1">
    <property type="nucleotide sequence ID" value="NZ_CP037867.1"/>
</dbReference>
<evidence type="ECO:0000256" key="6">
    <source>
        <dbReference type="SAM" id="MobiDB-lite"/>
    </source>
</evidence>
<dbReference type="AlphaFoldDB" id="A0A4P6WT27"/>
<feature type="transmembrane region" description="Helical" evidence="7">
    <location>
        <begin position="83"/>
        <end position="105"/>
    </location>
</feature>
<accession>A0A4P6WT27</accession>
<feature type="transmembrane region" description="Helical" evidence="7">
    <location>
        <begin position="56"/>
        <end position="77"/>
    </location>
</feature>
<feature type="transmembrane region" description="Helical" evidence="7">
    <location>
        <begin position="125"/>
        <end position="144"/>
    </location>
</feature>